<dbReference type="AlphaFoldDB" id="A0A084EKU0"/>
<evidence type="ECO:0000313" key="1">
    <source>
        <dbReference type="EMBL" id="KEZ18582.1"/>
    </source>
</evidence>
<reference evidence="1 2" key="1">
    <citation type="submission" date="2014-03" db="EMBL/GenBank/DDBJ databases">
        <title>Genome sequence of Sphingobium yanoikuyae B1.</title>
        <authorList>
            <person name="Gan H.M."/>
            <person name="Gan H.Y."/>
            <person name="Savka M.A."/>
        </authorList>
    </citation>
    <scope>NUCLEOTIDE SEQUENCE [LARGE SCALE GENOMIC DNA]</scope>
    <source>
        <strain evidence="1 2">B1</strain>
    </source>
</reference>
<dbReference type="eggNOG" id="ENOG5033A7B">
    <property type="taxonomic scope" value="Bacteria"/>
</dbReference>
<proteinExistence type="predicted"/>
<protein>
    <submittedName>
        <fullName evidence="1">Uncharacterized protein</fullName>
    </submittedName>
</protein>
<dbReference type="Proteomes" id="UP000028534">
    <property type="component" value="Unassembled WGS sequence"/>
</dbReference>
<accession>A0A084EKU0</accession>
<evidence type="ECO:0000313" key="2">
    <source>
        <dbReference type="Proteomes" id="UP000028534"/>
    </source>
</evidence>
<organism evidence="1 2">
    <name type="scientific">Sphingobium yanoikuyae</name>
    <name type="common">Sphingomonas yanoikuyae</name>
    <dbReference type="NCBI Taxonomy" id="13690"/>
    <lineage>
        <taxon>Bacteria</taxon>
        <taxon>Pseudomonadati</taxon>
        <taxon>Pseudomonadota</taxon>
        <taxon>Alphaproteobacteria</taxon>
        <taxon>Sphingomonadales</taxon>
        <taxon>Sphingomonadaceae</taxon>
        <taxon>Sphingobium</taxon>
    </lineage>
</organism>
<dbReference type="EMBL" id="JGVR01000015">
    <property type="protein sequence ID" value="KEZ18582.1"/>
    <property type="molecule type" value="Genomic_DNA"/>
</dbReference>
<dbReference type="STRING" id="13690.AX777_05405"/>
<comment type="caution">
    <text evidence="1">The sequence shown here is derived from an EMBL/GenBank/DDBJ whole genome shotgun (WGS) entry which is preliminary data.</text>
</comment>
<gene>
    <name evidence="1" type="ORF">CP98_02614</name>
</gene>
<sequence length="472" mass="52984">MTIATRLDAALGKNINKICENKFHDQAANHCAHFVSHMCDLTFSFNCKQFAGGNKPGANVRVHEVFAQCPRVGRWADADLAKTQLIFVTLASNVDLARKEMVNIPQKHIGVYHGGKVYHYSNTADQVTSESPDSFFAKFQALYAGNQGLFYGWIPGENLMLDVQAKPQSVSAAKKFELPDPVDGRWKARLVGEPDFFLVGKEVNDAVRKYHGIFMPGASYWGEIYRAEDYRPSLRTWATLLEVTGACESENHFNLVNTYDRAKFTFGFYQLAAHTPQDNLILMFHRLAELPDFKGYFPELELRGGRLFRVDSNGGATDLEQEFTASNGERQIMLFMNYLNPQRVPIDRQEVLQAARLIHWTQHDPAARLAQVRTAADILQRKMAARYARKLPLDGKSDIICAIVADIFHQGRSTFAAVKPLLSSANPVEALLKVNDAAWSGRNNRLRAAIKVAKDQGRLGQKHYSAATNEFV</sequence>
<dbReference type="PATRIC" id="fig|13690.10.peg.2681"/>
<name>A0A084EKU0_SPHYA</name>